<evidence type="ECO:0000313" key="3">
    <source>
        <dbReference type="Proteomes" id="UP001232245"/>
    </source>
</evidence>
<keyword evidence="1" id="KW-0472">Membrane</keyword>
<feature type="transmembrane region" description="Helical" evidence="1">
    <location>
        <begin position="64"/>
        <end position="87"/>
    </location>
</feature>
<keyword evidence="3" id="KW-1185">Reference proteome</keyword>
<evidence type="ECO:0000256" key="1">
    <source>
        <dbReference type="SAM" id="Phobius"/>
    </source>
</evidence>
<dbReference type="EMBL" id="JAUSTZ010000003">
    <property type="protein sequence ID" value="MDQ0225421.1"/>
    <property type="molecule type" value="Genomic_DNA"/>
</dbReference>
<reference evidence="2 3" key="1">
    <citation type="submission" date="2023-07" db="EMBL/GenBank/DDBJ databases">
        <title>Genomic Encyclopedia of Type Strains, Phase IV (KMG-IV): sequencing the most valuable type-strain genomes for metagenomic binning, comparative biology and taxonomic classification.</title>
        <authorList>
            <person name="Goeker M."/>
        </authorList>
    </citation>
    <scope>NUCLEOTIDE SEQUENCE [LARGE SCALE GENOMIC DNA]</scope>
    <source>
        <strain evidence="2 3">DSM 17723</strain>
    </source>
</reference>
<organism evidence="2 3">
    <name type="scientific">Metabacillus niabensis</name>
    <dbReference type="NCBI Taxonomy" id="324854"/>
    <lineage>
        <taxon>Bacteria</taxon>
        <taxon>Bacillati</taxon>
        <taxon>Bacillota</taxon>
        <taxon>Bacilli</taxon>
        <taxon>Bacillales</taxon>
        <taxon>Bacillaceae</taxon>
        <taxon>Metabacillus</taxon>
    </lineage>
</organism>
<dbReference type="Proteomes" id="UP001232245">
    <property type="component" value="Unassembled WGS sequence"/>
</dbReference>
<keyword evidence="1" id="KW-0812">Transmembrane</keyword>
<feature type="transmembrane region" description="Helical" evidence="1">
    <location>
        <begin position="99"/>
        <end position="127"/>
    </location>
</feature>
<feature type="transmembrane region" description="Helical" evidence="1">
    <location>
        <begin position="7"/>
        <end position="32"/>
    </location>
</feature>
<gene>
    <name evidence="2" type="ORF">J2S02_001765</name>
</gene>
<comment type="caution">
    <text evidence="2">The sequence shown here is derived from an EMBL/GenBank/DDBJ whole genome shotgun (WGS) entry which is preliminary data.</text>
</comment>
<protein>
    <submittedName>
        <fullName evidence="2">Uncharacterized protein</fullName>
    </submittedName>
</protein>
<keyword evidence="1" id="KW-1133">Transmembrane helix</keyword>
<dbReference type="RefSeq" id="WP_174879744.1">
    <property type="nucleotide sequence ID" value="NZ_CADEPK010000051.1"/>
</dbReference>
<evidence type="ECO:0000313" key="2">
    <source>
        <dbReference type="EMBL" id="MDQ0225421.1"/>
    </source>
</evidence>
<name>A0ABT9YZJ3_9BACI</name>
<proteinExistence type="predicted"/>
<sequence>MKQRKSPLLLIGIAVIGLIVLSICFSALWHFLTQTIFYYHMDSQLGHGRDVFQPRGAGFIGHDFGFSFSFLSLLVNIGIITLGWWILKKANGETVKKWVGIILLLGGLWAILPKIIAIPLVLIALYITFRGCKSKETIFEEQVNATYPIYNTASHNILDEWERKNN</sequence>
<accession>A0ABT9YZJ3</accession>